<organism evidence="10 11">
    <name type="scientific">Carboxydichorda subterranea</name>
    <dbReference type="NCBI Taxonomy" id="3109565"/>
    <lineage>
        <taxon>Bacteria</taxon>
        <taxon>Bacillati</taxon>
        <taxon>Bacillota</taxon>
        <taxon>Limnochordia</taxon>
        <taxon>Limnochordales</taxon>
        <taxon>Geochordaceae</taxon>
        <taxon>Carboxydichorda</taxon>
    </lineage>
</organism>
<feature type="transmembrane region" description="Helical" evidence="7">
    <location>
        <begin position="275"/>
        <end position="296"/>
    </location>
</feature>
<dbReference type="PROSITE" id="PS50928">
    <property type="entry name" value="ABC_TM1"/>
    <property type="match status" value="1"/>
</dbReference>
<dbReference type="Proteomes" id="UP001332192">
    <property type="component" value="Chromosome"/>
</dbReference>
<dbReference type="InterPro" id="IPR000515">
    <property type="entry name" value="MetI-like"/>
</dbReference>
<keyword evidence="5 7" id="KW-1133">Transmembrane helix</keyword>
<keyword evidence="11" id="KW-1185">Reference proteome</keyword>
<evidence type="ECO:0000313" key="11">
    <source>
        <dbReference type="Proteomes" id="UP001332192"/>
    </source>
</evidence>
<keyword evidence="3" id="KW-1003">Cell membrane</keyword>
<reference evidence="10 11" key="1">
    <citation type="journal article" date="2024" name="Front. Microbiol.">
        <title>Novel thermophilic genera Geochorda gen. nov. and Carboxydochorda gen. nov. from the deep terrestrial subsurface reveal the ecophysiological diversity in the class Limnochordia.</title>
        <authorList>
            <person name="Karnachuk O.V."/>
            <person name="Lukina A.P."/>
            <person name="Avakyan M.R."/>
            <person name="Kadnikov V.V."/>
            <person name="Begmatov S."/>
            <person name="Beletsky A.V."/>
            <person name="Vlasova K.G."/>
            <person name="Novikov A.A."/>
            <person name="Shcherbakova V.A."/>
            <person name="Mardanov A.V."/>
            <person name="Ravin N.V."/>
        </authorList>
    </citation>
    <scope>NUCLEOTIDE SEQUENCE [LARGE SCALE GENOMIC DNA]</scope>
    <source>
        <strain evidence="10 11">L945</strain>
    </source>
</reference>
<gene>
    <name evidence="10" type="ORF">U7230_11735</name>
</gene>
<comment type="similarity">
    <text evidence="7">Belongs to the binding-protein-dependent transport system permease family.</text>
</comment>
<evidence type="ECO:0000256" key="4">
    <source>
        <dbReference type="ARBA" id="ARBA00022692"/>
    </source>
</evidence>
<evidence type="ECO:0000256" key="6">
    <source>
        <dbReference type="ARBA" id="ARBA00023136"/>
    </source>
</evidence>
<feature type="transmembrane region" description="Helical" evidence="7">
    <location>
        <begin position="138"/>
        <end position="160"/>
    </location>
</feature>
<keyword evidence="6 7" id="KW-0472">Membrane</keyword>
<sequence>MRSAPHDLPATATTRPAARRRAATAAPAGVGEWTSQALVHLVVVLMALAWVLPTLGLLVSSLRPAPDVARTGWWTVFANPFDLTRWTLANYRHVLGQQGLAQAFLNSFIITVPATVLPILVASFAAFAFAWLDFPGRSWLFLVVVGFLVVPLQMTFVPILKIYSETGLAGTFVGIWLAHTGYGLPFAVYLMRNFFGSLPGELFESAYIDGASPLSAFFRLALPMSTPALASLAIFQFLWVWNDLLVALIYLGGGARTGPLTLKLSSLVGSYGQEWHVLTAAAFISMLVPVALFFALQRYFVRGILAGAVKG</sequence>
<keyword evidence="2 7" id="KW-0813">Transport</keyword>
<accession>A0ABZ1BVC9</accession>
<keyword evidence="4 7" id="KW-0812">Transmembrane</keyword>
<dbReference type="Pfam" id="PF00528">
    <property type="entry name" value="BPD_transp_1"/>
    <property type="match status" value="1"/>
</dbReference>
<proteinExistence type="inferred from homology"/>
<feature type="region of interest" description="Disordered" evidence="8">
    <location>
        <begin position="1"/>
        <end position="21"/>
    </location>
</feature>
<name>A0ABZ1BVC9_9FIRM</name>
<dbReference type="PANTHER" id="PTHR43744:SF4">
    <property type="entry name" value="OSMOPROTECTIVE COMPOUNDS UPTAKE PERMEASE PROTEIN GGTD"/>
    <property type="match status" value="1"/>
</dbReference>
<dbReference type="SUPFAM" id="SSF161098">
    <property type="entry name" value="MetI-like"/>
    <property type="match status" value="1"/>
</dbReference>
<dbReference type="CDD" id="cd06261">
    <property type="entry name" value="TM_PBP2"/>
    <property type="match status" value="1"/>
</dbReference>
<dbReference type="EMBL" id="CP141615">
    <property type="protein sequence ID" value="WRP16749.1"/>
    <property type="molecule type" value="Genomic_DNA"/>
</dbReference>
<feature type="transmembrane region" description="Helical" evidence="7">
    <location>
        <begin position="167"/>
        <end position="190"/>
    </location>
</feature>
<dbReference type="Gene3D" id="1.10.3720.10">
    <property type="entry name" value="MetI-like"/>
    <property type="match status" value="1"/>
</dbReference>
<feature type="transmembrane region" description="Helical" evidence="7">
    <location>
        <begin position="229"/>
        <end position="255"/>
    </location>
</feature>
<evidence type="ECO:0000259" key="9">
    <source>
        <dbReference type="PROSITE" id="PS50928"/>
    </source>
</evidence>
<evidence type="ECO:0000256" key="7">
    <source>
        <dbReference type="RuleBase" id="RU363032"/>
    </source>
</evidence>
<evidence type="ECO:0000256" key="3">
    <source>
        <dbReference type="ARBA" id="ARBA00022475"/>
    </source>
</evidence>
<evidence type="ECO:0000256" key="1">
    <source>
        <dbReference type="ARBA" id="ARBA00004651"/>
    </source>
</evidence>
<evidence type="ECO:0000256" key="2">
    <source>
        <dbReference type="ARBA" id="ARBA00022448"/>
    </source>
</evidence>
<feature type="domain" description="ABC transmembrane type-1" evidence="9">
    <location>
        <begin position="104"/>
        <end position="296"/>
    </location>
</feature>
<dbReference type="InterPro" id="IPR035906">
    <property type="entry name" value="MetI-like_sf"/>
</dbReference>
<dbReference type="PANTHER" id="PTHR43744">
    <property type="entry name" value="ABC TRANSPORTER PERMEASE PROTEIN MG189-RELATED-RELATED"/>
    <property type="match status" value="1"/>
</dbReference>
<feature type="transmembrane region" description="Helical" evidence="7">
    <location>
        <begin position="108"/>
        <end position="132"/>
    </location>
</feature>
<evidence type="ECO:0000256" key="5">
    <source>
        <dbReference type="ARBA" id="ARBA00022989"/>
    </source>
</evidence>
<evidence type="ECO:0000313" key="10">
    <source>
        <dbReference type="EMBL" id="WRP16749.1"/>
    </source>
</evidence>
<evidence type="ECO:0000256" key="8">
    <source>
        <dbReference type="SAM" id="MobiDB-lite"/>
    </source>
</evidence>
<feature type="transmembrane region" description="Helical" evidence="7">
    <location>
        <begin position="37"/>
        <end position="60"/>
    </location>
</feature>
<comment type="subcellular location">
    <subcellularLocation>
        <location evidence="1 7">Cell membrane</location>
        <topology evidence="1 7">Multi-pass membrane protein</topology>
    </subcellularLocation>
</comment>
<protein>
    <submittedName>
        <fullName evidence="10">Carbohydrate ABC transporter permease</fullName>
    </submittedName>
</protein>